<dbReference type="RefSeq" id="WP_173735717.1">
    <property type="nucleotide sequence ID" value="NZ_JAAITS010000031.1"/>
</dbReference>
<feature type="repeat" description="TPR" evidence="1">
    <location>
        <begin position="818"/>
        <end position="851"/>
    </location>
</feature>
<keyword evidence="1" id="KW-0802">TPR repeat</keyword>
<sequence length="981" mass="115570">MSFAKDNWEEFEKLSISILETYLPVNSEISYSITHTPNRKDGGYDGLIIISSDNENIDQYKILSESKLRELSNKDLPMSDFSKTLIIAINLMAQKIYIFTNLHYSTETQKRIHKFSSFSNIQVELVDIFEVSDRVKELYKTLKDTYSPTFLKKIIDSVSSHPASKRVSFEKKVHITSLSKLIGSDRNNQLDQCYKAISGEKGIVIIKGCSGCGKSFFIEHLLNKMYREGSIPYHKINMEEFSTVQAFLLKILSAIWNIDTLDITNFSEQDINEITDYLSEEELSIRSRTSLLNILKPESVSNETQQDILQFYFFEYLYRIYVPILRRKKQVIYFDNLDYASGSAFQILNKFIKKFEKENILLLLEIRTDIKKCEDFLAHLMRDVPVIYITEIKEFDSVELSQYFEYKYKNEFSYEEEKALKKILPRTPLLIDTVTELFRHDLGMRGSLYTLDMPRLYKNQKYLQSISLEYVKKIIVESEIEIQNLACIIGLMEGKLPESDLKIICNNYSVKEGLIRTKLFQFQNGNIQIRHMFYLGPLQQMAFLSSYRQHEIYTMLFDKIELLSVDKFCKTIKKIQLAIFLENRQYLGEKWKEVISNLLFQEDYVLAQSLLKDVYNLMENDFSVSELFDIFLMSSYCCLKLCDFHSDLLQTWFRELHNLSLIAEISPEQMKWYYLLQAKYYLAVGQYQALIRQTDELRTIEPQLRHIRAIGIKHQYGMSCCILSLKRGIKRFPENMLLKYSYYDHLLAISINRGNFKKAKANIDILKTYKEALSLEDQIHLEFNELTVLFYSKEMTDIRQLLDLCGKAYQNNLYVELSRSYNLLGQFFWAKKEWEKAIEAFNEAAGLQDRTEHQTYRWIAKTNLALINLELKNKSEAIMHAREIILGYYSSKQDKFKYIFAADNKTAYTDFFTDKEMVSILLMLRILYKNDQTEYTKIIEKVTQTDIGVLPKEFEYFISHSLVSELKKTYYYVDGNFMIKC</sequence>
<dbReference type="Gene3D" id="3.40.50.300">
    <property type="entry name" value="P-loop containing nucleotide triphosphate hydrolases"/>
    <property type="match status" value="1"/>
</dbReference>
<organism evidence="2 3">
    <name type="scientific">Blautia faecis</name>
    <dbReference type="NCBI Taxonomy" id="871665"/>
    <lineage>
        <taxon>Bacteria</taxon>
        <taxon>Bacillati</taxon>
        <taxon>Bacillota</taxon>
        <taxon>Clostridia</taxon>
        <taxon>Lachnospirales</taxon>
        <taxon>Lachnospiraceae</taxon>
        <taxon>Blautia</taxon>
    </lineage>
</organism>
<protein>
    <submittedName>
        <fullName evidence="2">Uncharacterized protein</fullName>
    </submittedName>
</protein>
<accession>A0ABX2H788</accession>
<dbReference type="Gene3D" id="1.25.40.10">
    <property type="entry name" value="Tetratricopeptide repeat domain"/>
    <property type="match status" value="1"/>
</dbReference>
<evidence type="ECO:0000313" key="3">
    <source>
        <dbReference type="Proteomes" id="UP001644719"/>
    </source>
</evidence>
<name>A0ABX2H788_9FIRM</name>
<proteinExistence type="predicted"/>
<gene>
    <name evidence="2" type="ORF">G5B17_11605</name>
</gene>
<comment type="caution">
    <text evidence="2">The sequence shown here is derived from an EMBL/GenBank/DDBJ whole genome shotgun (WGS) entry which is preliminary data.</text>
</comment>
<keyword evidence="3" id="KW-1185">Reference proteome</keyword>
<dbReference type="SUPFAM" id="SSF52540">
    <property type="entry name" value="P-loop containing nucleoside triphosphate hydrolases"/>
    <property type="match status" value="1"/>
</dbReference>
<dbReference type="Proteomes" id="UP001644719">
    <property type="component" value="Unassembled WGS sequence"/>
</dbReference>
<evidence type="ECO:0000256" key="1">
    <source>
        <dbReference type="PROSITE-ProRule" id="PRU00339"/>
    </source>
</evidence>
<dbReference type="SUPFAM" id="SSF48452">
    <property type="entry name" value="TPR-like"/>
    <property type="match status" value="1"/>
</dbReference>
<dbReference type="InterPro" id="IPR027417">
    <property type="entry name" value="P-loop_NTPase"/>
</dbReference>
<dbReference type="PROSITE" id="PS50005">
    <property type="entry name" value="TPR"/>
    <property type="match status" value="1"/>
</dbReference>
<reference evidence="2 3" key="1">
    <citation type="journal article" date="2020" name="Cell Host Microbe">
        <title>Functional and Genomic Variation between Human-Derived Isolates of Lachnospiraceae Reveals Inter- and Intra-Species Diversity.</title>
        <authorList>
            <person name="Sorbara M.T."/>
            <person name="Littmann E.R."/>
            <person name="Fontana E."/>
            <person name="Moody T.U."/>
            <person name="Kohout C.E."/>
            <person name="Gjonbalaj M."/>
            <person name="Eaton V."/>
            <person name="Seok R."/>
            <person name="Leiner I.M."/>
            <person name="Pamer E.G."/>
        </authorList>
    </citation>
    <scope>NUCLEOTIDE SEQUENCE [LARGE SCALE GENOMIC DNA]</scope>
    <source>
        <strain evidence="2 3">MSK.17.74</strain>
    </source>
</reference>
<evidence type="ECO:0000313" key="2">
    <source>
        <dbReference type="EMBL" id="NSG86045.1"/>
    </source>
</evidence>
<dbReference type="EMBL" id="JAAITS010000031">
    <property type="protein sequence ID" value="NSG86045.1"/>
    <property type="molecule type" value="Genomic_DNA"/>
</dbReference>
<dbReference type="InterPro" id="IPR019734">
    <property type="entry name" value="TPR_rpt"/>
</dbReference>
<dbReference type="InterPro" id="IPR011990">
    <property type="entry name" value="TPR-like_helical_dom_sf"/>
</dbReference>